<dbReference type="InterPro" id="IPR023772">
    <property type="entry name" value="DNA-bd_HTH_TetR-type_CS"/>
</dbReference>
<dbReference type="InterPro" id="IPR009057">
    <property type="entry name" value="Homeodomain-like_sf"/>
</dbReference>
<evidence type="ECO:0000256" key="2">
    <source>
        <dbReference type="ARBA" id="ARBA00023015"/>
    </source>
</evidence>
<reference evidence="7 9" key="1">
    <citation type="submission" date="2014-02" db="EMBL/GenBank/DDBJ databases">
        <title>Expanding our view of genomic diversity in Candidatus Accumulibacter clades.</title>
        <authorList>
            <person name="Skennerton C.T."/>
            <person name="Barr J.J."/>
            <person name="Slater F.R."/>
            <person name="Bond P.L."/>
            <person name="Tyson G.W."/>
        </authorList>
    </citation>
    <scope>NUCLEOTIDE SEQUENCE [LARGE SCALE GENOMIC DNA]</scope>
    <source>
        <strain evidence="9">SK-02</strain>
    </source>
</reference>
<dbReference type="PROSITE" id="PS50977">
    <property type="entry name" value="HTH_TETR_2"/>
    <property type="match status" value="1"/>
</dbReference>
<proteinExistence type="predicted"/>
<evidence type="ECO:0000313" key="8">
    <source>
        <dbReference type="EMBL" id="QLH50939.1"/>
    </source>
</evidence>
<dbReference type="KEGG" id="acog:HWD57_14920"/>
<dbReference type="Proteomes" id="UP000509684">
    <property type="component" value="Chromosome"/>
</dbReference>
<reference evidence="8 10" key="2">
    <citation type="journal article" date="2019" name="Microbiome">
        <title>Annotated bacterial chromosomes from frame-shift-corrected long-read metagenomic data.</title>
        <authorList>
            <person name="Arumugam K."/>
            <person name="Bagci C."/>
            <person name="Bessarab I."/>
            <person name="Beier S."/>
            <person name="Buchfink B."/>
            <person name="Gorska A."/>
            <person name="Qiu G."/>
            <person name="Huson D.H."/>
            <person name="Williams R.B.H."/>
        </authorList>
    </citation>
    <scope>NUCLEOTIDE SEQUENCE [LARGE SCALE GENOMIC DNA]</scope>
    <source>
        <strain evidence="8">SSA1</strain>
    </source>
</reference>
<dbReference type="Gene3D" id="1.10.357.10">
    <property type="entry name" value="Tetracycline Repressor, domain 2"/>
    <property type="match status" value="1"/>
</dbReference>
<evidence type="ECO:0000313" key="9">
    <source>
        <dbReference type="Proteomes" id="UP000021315"/>
    </source>
</evidence>
<organism evidence="7 9">
    <name type="scientific">Candidatus Accumulibacter cognatus</name>
    <dbReference type="NCBI Taxonomy" id="2954383"/>
    <lineage>
        <taxon>Bacteria</taxon>
        <taxon>Pseudomonadati</taxon>
        <taxon>Pseudomonadota</taxon>
        <taxon>Betaproteobacteria</taxon>
        <taxon>Candidatus Accumulibacter</taxon>
    </lineage>
</organism>
<dbReference type="Pfam" id="PF17939">
    <property type="entry name" value="TetR_C_30"/>
    <property type="match status" value="1"/>
</dbReference>
<keyword evidence="2" id="KW-0805">Transcription regulation</keyword>
<dbReference type="GO" id="GO:0003700">
    <property type="term" value="F:DNA-binding transcription factor activity"/>
    <property type="evidence" value="ECO:0007669"/>
    <property type="project" value="TreeGrafter"/>
</dbReference>
<dbReference type="Proteomes" id="UP000021315">
    <property type="component" value="Unassembled WGS sequence"/>
</dbReference>
<dbReference type="PANTHER" id="PTHR30055:SF234">
    <property type="entry name" value="HTH-TYPE TRANSCRIPTIONAL REGULATOR BETI"/>
    <property type="match status" value="1"/>
</dbReference>
<dbReference type="InterPro" id="IPR041586">
    <property type="entry name" value="PsrA_TetR_C"/>
</dbReference>
<dbReference type="EMBL" id="JDST02000005">
    <property type="protein sequence ID" value="KFB78327.1"/>
    <property type="molecule type" value="Genomic_DNA"/>
</dbReference>
<feature type="domain" description="HTH tetR-type" evidence="6">
    <location>
        <begin position="8"/>
        <end position="68"/>
    </location>
</feature>
<keyword evidence="4" id="KW-0804">Transcription</keyword>
<reference evidence="8" key="3">
    <citation type="submission" date="2020-06" db="EMBL/GenBank/DDBJ databases">
        <authorList>
            <person name="Arumugam K."/>
            <person name="Besarab I."/>
            <person name="Haryono M."/>
            <person name="Bagci C."/>
            <person name="Beier S."/>
            <person name="Buchfink B."/>
            <person name="Gorska A."/>
            <person name="Qiu G."/>
            <person name="Huson D.H."/>
            <person name="Williams R.B."/>
        </authorList>
    </citation>
    <scope>NUCLEOTIDE SEQUENCE</scope>
    <source>
        <strain evidence="8">SSA1</strain>
    </source>
</reference>
<keyword evidence="9" id="KW-1185">Reference proteome</keyword>
<sequence>MSDQKTTSDTRERILDVAERLFMDNGYEATSMRAITSAAEVNLAAVNYHFGSKEALLCEVFRRRLTWLNEQRLQALDKLEAQAAGAPLKPSQILEAFFGTLLRMGEDPSLGGMTFLRLLGRTLTEPAEFIRTFFAGEYAQVIDRYKRALFRALPDVPKAEIVWRLHFMLGAMSYAIAGTDVLQVVTGCEVGDLAGEASCDDPDTVLARRLAERLMPFLLGGLRAPLPQFHEEANKQKEPSSKTV</sequence>
<evidence type="ECO:0000256" key="1">
    <source>
        <dbReference type="ARBA" id="ARBA00022491"/>
    </source>
</evidence>
<accession>A0A080MAJ3</accession>
<dbReference type="SUPFAM" id="SSF48498">
    <property type="entry name" value="Tetracyclin repressor-like, C-terminal domain"/>
    <property type="match status" value="1"/>
</dbReference>
<evidence type="ECO:0000256" key="3">
    <source>
        <dbReference type="ARBA" id="ARBA00023125"/>
    </source>
</evidence>
<name>A0A080MAJ3_9PROT</name>
<dbReference type="EMBL" id="CP058708">
    <property type="protein sequence ID" value="QLH50939.1"/>
    <property type="molecule type" value="Genomic_DNA"/>
</dbReference>
<dbReference type="PRINTS" id="PR00455">
    <property type="entry name" value="HTHTETR"/>
</dbReference>
<dbReference type="Pfam" id="PF00440">
    <property type="entry name" value="TetR_N"/>
    <property type="match status" value="1"/>
</dbReference>
<dbReference type="PROSITE" id="PS01081">
    <property type="entry name" value="HTH_TETR_1"/>
    <property type="match status" value="1"/>
</dbReference>
<evidence type="ECO:0000256" key="5">
    <source>
        <dbReference type="PROSITE-ProRule" id="PRU00335"/>
    </source>
</evidence>
<dbReference type="InterPro" id="IPR036271">
    <property type="entry name" value="Tet_transcr_reg_TetR-rel_C_sf"/>
</dbReference>
<feature type="DNA-binding region" description="H-T-H motif" evidence="5">
    <location>
        <begin position="31"/>
        <end position="50"/>
    </location>
</feature>
<dbReference type="InterPro" id="IPR001647">
    <property type="entry name" value="HTH_TetR"/>
</dbReference>
<dbReference type="SUPFAM" id="SSF46689">
    <property type="entry name" value="Homeodomain-like"/>
    <property type="match status" value="1"/>
</dbReference>
<dbReference type="AlphaFoldDB" id="A0A080MAJ3"/>
<dbReference type="InterPro" id="IPR050109">
    <property type="entry name" value="HTH-type_TetR-like_transc_reg"/>
</dbReference>
<gene>
    <name evidence="7" type="primary">kstR2_1</name>
    <name evidence="7" type="ORF">AW06_000278</name>
    <name evidence="8" type="ORF">HWD57_14920</name>
</gene>
<dbReference type="RefSeq" id="WP_034944442.1">
    <property type="nucleotide sequence ID" value="NZ_JDST02000005.1"/>
</dbReference>
<evidence type="ECO:0000313" key="7">
    <source>
        <dbReference type="EMBL" id="KFB78327.1"/>
    </source>
</evidence>
<evidence type="ECO:0000259" key="6">
    <source>
        <dbReference type="PROSITE" id="PS50977"/>
    </source>
</evidence>
<evidence type="ECO:0000313" key="10">
    <source>
        <dbReference type="Proteomes" id="UP000509684"/>
    </source>
</evidence>
<dbReference type="STRING" id="1453999.AW06_000278"/>
<dbReference type="GO" id="GO:0000976">
    <property type="term" value="F:transcription cis-regulatory region binding"/>
    <property type="evidence" value="ECO:0007669"/>
    <property type="project" value="TreeGrafter"/>
</dbReference>
<accession>A0A7D5SFD7</accession>
<keyword evidence="3 5" id="KW-0238">DNA-binding</keyword>
<evidence type="ECO:0000256" key="4">
    <source>
        <dbReference type="ARBA" id="ARBA00023163"/>
    </source>
</evidence>
<protein>
    <submittedName>
        <fullName evidence="7">HTH-type transcriptional repressor KstR2</fullName>
    </submittedName>
    <submittedName>
        <fullName evidence="8">TetR/AcrR family transcriptional regulator</fullName>
    </submittedName>
</protein>
<keyword evidence="1" id="KW-0678">Repressor</keyword>
<dbReference type="PANTHER" id="PTHR30055">
    <property type="entry name" value="HTH-TYPE TRANSCRIPTIONAL REGULATOR RUTR"/>
    <property type="match status" value="1"/>
</dbReference>